<accession>I7K2J2</accession>
<dbReference type="KEGG" id="vg:54990870"/>
<sequence>MWAQIAMAAVNVLEGYGQAGSKRKLARAQYKLESGRADRKEGLRVAGNELAAATATLQRTEQSLQNQRIGRQAERDIDSSARSYTQAMDGLASDKFNTRLQAMNNVGQMAAEAAAAGVAGGSVEQVEQVERLRQARVEVGIQRGEENARWAKLQQDTAIMDQFISQTDTSAIFADLDYTAKDMVFNNEWQHKYSLGKAAMDGMNGFSGNMNNIGINASEWTAKQEKQGTTGFGGKSTMFSYFGGGNKGGTGANNQGLGGGNKLRL</sequence>
<gene>
    <name evidence="1" type="primary">g040</name>
    <name evidence="1" type="ORF">BN110_002</name>
</gene>
<evidence type="ECO:0000313" key="1">
    <source>
        <dbReference type="EMBL" id="CCI88421.2"/>
    </source>
</evidence>
<name>I7K2J2_9CAUD</name>
<dbReference type="GeneID" id="54990870"/>
<organism evidence="1 2">
    <name type="scientific">Yersinia phage phiR8-01</name>
    <dbReference type="NCBI Taxonomy" id="1206556"/>
    <lineage>
        <taxon>Viruses</taxon>
        <taxon>Duplodnaviria</taxon>
        <taxon>Heunggongvirae</taxon>
        <taxon>Uroviricota</taxon>
        <taxon>Caudoviricetes</taxon>
        <taxon>Autographivirales</taxon>
        <taxon>Autonotataviridae</taxon>
        <taxon>Melnykvirinae</taxon>
        <taxon>Pienvirus</taxon>
        <taxon>Pienvirus R801</taxon>
    </lineage>
</organism>
<reference evidence="1" key="1">
    <citation type="submission" date="2012-06" db="EMBL/GenBank/DDBJ databases">
        <title>Genomic characterization of five bacteriophages specific for Yersinia species.</title>
        <authorList>
            <person name="Skurnik M."/>
            <person name="Nawaz A."/>
            <person name="Happonen L."/>
            <person name="Butcher S."/>
            <person name="Mattinen L."/>
        </authorList>
    </citation>
    <scope>NUCLEOTIDE SEQUENCE [LARGE SCALE GENOMIC DNA]</scope>
</reference>
<evidence type="ECO:0000313" key="2">
    <source>
        <dbReference type="Proteomes" id="UP000002907"/>
    </source>
</evidence>
<dbReference type="RefSeq" id="YP_009800374.1">
    <property type="nucleotide sequence ID" value="NC_047951.1"/>
</dbReference>
<evidence type="ECO:0008006" key="3">
    <source>
        <dbReference type="Google" id="ProtNLM"/>
    </source>
</evidence>
<dbReference type="Proteomes" id="UP000002907">
    <property type="component" value="Segment"/>
</dbReference>
<protein>
    <recommendedName>
        <fullName evidence="3">Internal virion protein</fullName>
    </recommendedName>
</protein>
<dbReference type="EMBL" id="HE956707">
    <property type="protein sequence ID" value="CCI88421.2"/>
    <property type="molecule type" value="Genomic_DNA"/>
</dbReference>
<proteinExistence type="predicted"/>
<keyword evidence="2" id="KW-1185">Reference proteome</keyword>